<dbReference type="AlphaFoldDB" id="A0A0K6INL6"/>
<evidence type="ECO:0000256" key="1">
    <source>
        <dbReference type="SAM" id="SignalP"/>
    </source>
</evidence>
<keyword evidence="1" id="KW-0732">Signal</keyword>
<evidence type="ECO:0008006" key="4">
    <source>
        <dbReference type="Google" id="ProtNLM"/>
    </source>
</evidence>
<protein>
    <recommendedName>
        <fullName evidence="4">Plastocyanin</fullName>
    </recommendedName>
</protein>
<evidence type="ECO:0000313" key="2">
    <source>
        <dbReference type="EMBL" id="CUB04688.1"/>
    </source>
</evidence>
<dbReference type="Gene3D" id="2.60.40.420">
    <property type="entry name" value="Cupredoxins - blue copper proteins"/>
    <property type="match status" value="1"/>
</dbReference>
<gene>
    <name evidence="2" type="ORF">Ga0061065_1088</name>
</gene>
<accession>A0A0K6INL6</accession>
<feature type="signal peptide" evidence="1">
    <location>
        <begin position="1"/>
        <end position="22"/>
    </location>
</feature>
<dbReference type="STRING" id="1137284.GCA_001418205_02530"/>
<evidence type="ECO:0000313" key="3">
    <source>
        <dbReference type="Proteomes" id="UP000182769"/>
    </source>
</evidence>
<organism evidence="2 3">
    <name type="scientific">Marinomonas fungiae</name>
    <dbReference type="NCBI Taxonomy" id="1137284"/>
    <lineage>
        <taxon>Bacteria</taxon>
        <taxon>Pseudomonadati</taxon>
        <taxon>Pseudomonadota</taxon>
        <taxon>Gammaproteobacteria</taxon>
        <taxon>Oceanospirillales</taxon>
        <taxon>Oceanospirillaceae</taxon>
        <taxon>Marinomonas</taxon>
    </lineage>
</organism>
<dbReference type="EMBL" id="CYHG01000008">
    <property type="protein sequence ID" value="CUB04688.1"/>
    <property type="molecule type" value="Genomic_DNA"/>
</dbReference>
<reference evidence="3" key="1">
    <citation type="submission" date="2015-08" db="EMBL/GenBank/DDBJ databases">
        <authorList>
            <person name="Varghese N."/>
        </authorList>
    </citation>
    <scope>NUCLEOTIDE SEQUENCE [LARGE SCALE GENOMIC DNA]</scope>
    <source>
        <strain evidence="3">JCM 18476</strain>
    </source>
</reference>
<dbReference type="InterPro" id="IPR034242">
    <property type="entry name" value="MauL"/>
</dbReference>
<dbReference type="InterPro" id="IPR008972">
    <property type="entry name" value="Cupredoxin"/>
</dbReference>
<dbReference type="SUPFAM" id="SSF49503">
    <property type="entry name" value="Cupredoxins"/>
    <property type="match status" value="1"/>
</dbReference>
<dbReference type="Proteomes" id="UP000182769">
    <property type="component" value="Unassembled WGS sequence"/>
</dbReference>
<proteinExistence type="predicted"/>
<dbReference type="CDD" id="cd04221">
    <property type="entry name" value="MauL"/>
    <property type="match status" value="1"/>
</dbReference>
<name>A0A0K6INL6_9GAMM</name>
<dbReference type="OrthoDB" id="9772097at2"/>
<keyword evidence="3" id="KW-1185">Reference proteome</keyword>
<sequence>MLKYVKNVVLAVCSMWSALVWSDVVIKVTDSNSRPLANAVVFLKSPDLIASSKPLNKAEIAQSDRTFIPGVQVVTVGTAVDFPNRDDVRHHVYSFSPAKTFELKLYTGKPEAPIVFDKVGIVELGCNIHDSMLGWVLVNDTPVYGRTDETGYVRFDGNPSDSYKVDVWHRSFPYGAPYESFPLNDQDDSSAYSISLQTPGVSL</sequence>
<feature type="chain" id="PRO_5005505331" description="Plastocyanin" evidence="1">
    <location>
        <begin position="23"/>
        <end position="203"/>
    </location>
</feature>
<dbReference type="RefSeq" id="WP_072242108.1">
    <property type="nucleotide sequence ID" value="NZ_CYHG01000008.1"/>
</dbReference>